<dbReference type="EMBL" id="CAJNOQ010043354">
    <property type="protein sequence ID" value="CAF1630107.1"/>
    <property type="molecule type" value="Genomic_DNA"/>
</dbReference>
<keyword evidence="3" id="KW-1185">Reference proteome</keyword>
<dbReference type="Proteomes" id="UP000681722">
    <property type="component" value="Unassembled WGS sequence"/>
</dbReference>
<evidence type="ECO:0000313" key="3">
    <source>
        <dbReference type="Proteomes" id="UP000663829"/>
    </source>
</evidence>
<dbReference type="Proteomes" id="UP000663829">
    <property type="component" value="Unassembled WGS sequence"/>
</dbReference>
<dbReference type="EMBL" id="CAJOBC010111156">
    <property type="protein sequence ID" value="CAF4528284.1"/>
    <property type="molecule type" value="Genomic_DNA"/>
</dbReference>
<organism evidence="1 3">
    <name type="scientific">Didymodactylos carnosus</name>
    <dbReference type="NCBI Taxonomy" id="1234261"/>
    <lineage>
        <taxon>Eukaryota</taxon>
        <taxon>Metazoa</taxon>
        <taxon>Spiralia</taxon>
        <taxon>Gnathifera</taxon>
        <taxon>Rotifera</taxon>
        <taxon>Eurotatoria</taxon>
        <taxon>Bdelloidea</taxon>
        <taxon>Philodinida</taxon>
        <taxon>Philodinidae</taxon>
        <taxon>Didymodactylos</taxon>
    </lineage>
</organism>
<dbReference type="OrthoDB" id="10006787at2759"/>
<reference evidence="1" key="1">
    <citation type="submission" date="2021-02" db="EMBL/GenBank/DDBJ databases">
        <authorList>
            <person name="Nowell W R."/>
        </authorList>
    </citation>
    <scope>NUCLEOTIDE SEQUENCE</scope>
</reference>
<proteinExistence type="predicted"/>
<name>A0A816D2P9_9BILA</name>
<sequence length="219" mass="25685">MYISEIPVRIDDTMTWLTNLDHSTSARDVIHALLSNLDTHNDDIDDYTLYVHTDRDIHPLLHNSKIYKVVASIQKHQCGRRLLFEIKHRHVSINRSKYVTGRSLRQSSKKQKSDKLRPEKRVRFSNEIQIQDINGRCWRDRCNGTSPVHFLDALFILNNEQHQGVSENELLTNENDEVLPVAVKYDETEFARGEWKHQSTTVTHLMSTCVQKLHIEKFQ</sequence>
<dbReference type="AlphaFoldDB" id="A0A816D2P9"/>
<protein>
    <submittedName>
        <fullName evidence="1">Uncharacterized protein</fullName>
    </submittedName>
</protein>
<gene>
    <name evidence="1" type="ORF">GPM918_LOCUS44297</name>
    <name evidence="2" type="ORF">SRO942_LOCUS46084</name>
</gene>
<accession>A0A816D2P9</accession>
<evidence type="ECO:0000313" key="2">
    <source>
        <dbReference type="EMBL" id="CAF4528284.1"/>
    </source>
</evidence>
<dbReference type="Gene3D" id="3.10.20.90">
    <property type="entry name" value="Phosphatidylinositol 3-kinase Catalytic Subunit, Chain A, domain 1"/>
    <property type="match status" value="1"/>
</dbReference>
<comment type="caution">
    <text evidence="1">The sequence shown here is derived from an EMBL/GenBank/DDBJ whole genome shotgun (WGS) entry which is preliminary data.</text>
</comment>
<evidence type="ECO:0000313" key="1">
    <source>
        <dbReference type="EMBL" id="CAF1630107.1"/>
    </source>
</evidence>